<keyword evidence="5" id="KW-1185">Reference proteome</keyword>
<organism evidence="4 5">
    <name type="scientific">Owenia fusiformis</name>
    <name type="common">Polychaete worm</name>
    <dbReference type="NCBI Taxonomy" id="6347"/>
    <lineage>
        <taxon>Eukaryota</taxon>
        <taxon>Metazoa</taxon>
        <taxon>Spiralia</taxon>
        <taxon>Lophotrochozoa</taxon>
        <taxon>Annelida</taxon>
        <taxon>Polychaeta</taxon>
        <taxon>Sedentaria</taxon>
        <taxon>Canalipalpata</taxon>
        <taxon>Sabellida</taxon>
        <taxon>Oweniida</taxon>
        <taxon>Oweniidae</taxon>
        <taxon>Owenia</taxon>
    </lineage>
</organism>
<proteinExistence type="predicted"/>
<feature type="compositionally biased region" description="Acidic residues" evidence="2">
    <location>
        <begin position="590"/>
        <end position="600"/>
    </location>
</feature>
<comment type="caution">
    <text evidence="4">The sequence shown here is derived from an EMBL/GenBank/DDBJ whole genome shotgun (WGS) entry which is preliminary data.</text>
</comment>
<feature type="region of interest" description="Disordered" evidence="2">
    <location>
        <begin position="426"/>
        <end position="459"/>
    </location>
</feature>
<dbReference type="EMBL" id="CAIIXF020000005">
    <property type="protein sequence ID" value="CAH1782977.1"/>
    <property type="molecule type" value="Genomic_DNA"/>
</dbReference>
<feature type="region of interest" description="Disordered" evidence="2">
    <location>
        <begin position="237"/>
        <end position="257"/>
    </location>
</feature>
<keyword evidence="1" id="KW-0175">Coiled coil</keyword>
<sequence>MSGLTKAFDNTIDKGRLFFQYLTLAKYNNVSTEDMSMSIIRGKDDSQIIRSGTLWEKTKQGWLRKKWKLRHFVLSRFCLLTYNKETDFMNGLDPKLKIDLHLIRHISNPLAKRHKYLTIHLEDGTKMDLKATKYDANEWARKLEEAVVAGRTRKQIHNEVHSAMFKRHVESNIQEKLLRNDKSTVKDRQSFLPKKTYLRKIDSLATSDINQEHRNSTIELTGFKSNFTLRAHSTMSLCNPDSRSVPGYPPPNLPRLTRDDMARITNHATESRQLYNHNTTQRAKQQTKQPRGHQESKSPLVEPHHPQHTAQSNTSTNGHNINNITTGALLRHNIRHSVSQEEIHLIGSKLSVERSSGRSSKSEPPGWPLYKHRLLSDSSITKSDLLSNRLRDSSKQANTSEAPKPMIPRPMLSVTMSPTLHRVSSVTSLNTGLRKKRRAPKPPSMQKRQAPAPPKLLTPQAPASVIAPTVTNLDLFIEKQRKERQKQILEEENNAQSWKRRPLKPLKPIKDNMYHSLKNKTQTPKAIILGSRCSSFRHDDENNVRNSTNRQGSRYKNYDNVKMLESGQSRAFSAYRPLERPKTFMIESDSSGDDETEDDESTSRSMPDLVANLPKGHWKPTATTIIETGL</sequence>
<dbReference type="PROSITE" id="PS50003">
    <property type="entry name" value="PH_DOMAIN"/>
    <property type="match status" value="1"/>
</dbReference>
<dbReference type="Gene3D" id="2.30.29.30">
    <property type="entry name" value="Pleckstrin-homology domain (PH domain)/Phosphotyrosine-binding domain (PTB)"/>
    <property type="match status" value="1"/>
</dbReference>
<feature type="compositionally biased region" description="Polar residues" evidence="2">
    <location>
        <begin position="621"/>
        <end position="630"/>
    </location>
</feature>
<gene>
    <name evidence="4" type="ORF">OFUS_LOCUS9365</name>
</gene>
<dbReference type="InterPro" id="IPR001849">
    <property type="entry name" value="PH_domain"/>
</dbReference>
<feature type="domain" description="PH" evidence="3">
    <location>
        <begin position="47"/>
        <end position="148"/>
    </location>
</feature>
<evidence type="ECO:0000256" key="2">
    <source>
        <dbReference type="SAM" id="MobiDB-lite"/>
    </source>
</evidence>
<dbReference type="Pfam" id="PF00169">
    <property type="entry name" value="PH"/>
    <property type="match status" value="1"/>
</dbReference>
<feature type="coiled-coil region" evidence="1">
    <location>
        <begin position="472"/>
        <end position="501"/>
    </location>
</feature>
<evidence type="ECO:0000259" key="3">
    <source>
        <dbReference type="PROSITE" id="PS50003"/>
    </source>
</evidence>
<dbReference type="AlphaFoldDB" id="A0A8S4NQ34"/>
<dbReference type="Proteomes" id="UP000749559">
    <property type="component" value="Unassembled WGS sequence"/>
</dbReference>
<dbReference type="CDD" id="cd00821">
    <property type="entry name" value="PH"/>
    <property type="match status" value="1"/>
</dbReference>
<name>A0A8S4NQ34_OWEFU</name>
<feature type="compositionally biased region" description="Low complexity" evidence="2">
    <location>
        <begin position="312"/>
        <end position="323"/>
    </location>
</feature>
<feature type="compositionally biased region" description="Polar residues" evidence="2">
    <location>
        <begin position="269"/>
        <end position="289"/>
    </location>
</feature>
<feature type="region of interest" description="Disordered" evidence="2">
    <location>
        <begin position="269"/>
        <end position="323"/>
    </location>
</feature>
<protein>
    <recommendedName>
        <fullName evidence="3">PH domain-containing protein</fullName>
    </recommendedName>
</protein>
<evidence type="ECO:0000313" key="5">
    <source>
        <dbReference type="Proteomes" id="UP000749559"/>
    </source>
</evidence>
<dbReference type="InterPro" id="IPR011993">
    <property type="entry name" value="PH-like_dom_sf"/>
</dbReference>
<feature type="region of interest" description="Disordered" evidence="2">
    <location>
        <begin position="350"/>
        <end position="371"/>
    </location>
</feature>
<dbReference type="SMART" id="SM00233">
    <property type="entry name" value="PH"/>
    <property type="match status" value="1"/>
</dbReference>
<feature type="region of interest" description="Disordered" evidence="2">
    <location>
        <begin position="580"/>
        <end position="630"/>
    </location>
</feature>
<accession>A0A8S4NQ34</accession>
<evidence type="ECO:0000256" key="1">
    <source>
        <dbReference type="SAM" id="Coils"/>
    </source>
</evidence>
<reference evidence="4" key="1">
    <citation type="submission" date="2022-03" db="EMBL/GenBank/DDBJ databases">
        <authorList>
            <person name="Martin C."/>
        </authorList>
    </citation>
    <scope>NUCLEOTIDE SEQUENCE</scope>
</reference>
<dbReference type="SUPFAM" id="SSF50729">
    <property type="entry name" value="PH domain-like"/>
    <property type="match status" value="1"/>
</dbReference>
<evidence type="ECO:0000313" key="4">
    <source>
        <dbReference type="EMBL" id="CAH1782977.1"/>
    </source>
</evidence>
<feature type="region of interest" description="Disordered" evidence="2">
    <location>
        <begin position="386"/>
        <end position="410"/>
    </location>
</feature>